<dbReference type="PANTHER" id="PTHR46910:SF38">
    <property type="entry name" value="ZN(2)-C6 FUNGAL-TYPE DOMAIN-CONTAINING PROTEIN"/>
    <property type="match status" value="1"/>
</dbReference>
<organism evidence="4 5">
    <name type="scientific">Mycena venus</name>
    <dbReference type="NCBI Taxonomy" id="2733690"/>
    <lineage>
        <taxon>Eukaryota</taxon>
        <taxon>Fungi</taxon>
        <taxon>Dikarya</taxon>
        <taxon>Basidiomycota</taxon>
        <taxon>Agaricomycotina</taxon>
        <taxon>Agaricomycetes</taxon>
        <taxon>Agaricomycetidae</taxon>
        <taxon>Agaricales</taxon>
        <taxon>Marasmiineae</taxon>
        <taxon>Mycenaceae</taxon>
        <taxon>Mycena</taxon>
    </lineage>
</organism>
<evidence type="ECO:0000259" key="3">
    <source>
        <dbReference type="SMART" id="SM00906"/>
    </source>
</evidence>
<dbReference type="PANTHER" id="PTHR46910">
    <property type="entry name" value="TRANSCRIPTION FACTOR PDR1"/>
    <property type="match status" value="1"/>
</dbReference>
<reference evidence="4" key="1">
    <citation type="submission" date="2020-05" db="EMBL/GenBank/DDBJ databases">
        <title>Mycena genomes resolve the evolution of fungal bioluminescence.</title>
        <authorList>
            <person name="Tsai I.J."/>
        </authorList>
    </citation>
    <scope>NUCLEOTIDE SEQUENCE</scope>
    <source>
        <strain evidence="4">CCC161011</strain>
    </source>
</reference>
<dbReference type="SMART" id="SM00906">
    <property type="entry name" value="Fungal_trans"/>
    <property type="match status" value="1"/>
</dbReference>
<accession>A0A8H6Z1G0</accession>
<evidence type="ECO:0000313" key="5">
    <source>
        <dbReference type="Proteomes" id="UP000620124"/>
    </source>
</evidence>
<dbReference type="Proteomes" id="UP000620124">
    <property type="component" value="Unassembled WGS sequence"/>
</dbReference>
<keyword evidence="5" id="KW-1185">Reference proteome</keyword>
<dbReference type="CDD" id="cd12148">
    <property type="entry name" value="fungal_TF_MHR"/>
    <property type="match status" value="1"/>
</dbReference>
<dbReference type="InterPro" id="IPR007219">
    <property type="entry name" value="XnlR_reg_dom"/>
</dbReference>
<feature type="domain" description="Xylanolytic transcriptional activator regulatory" evidence="3">
    <location>
        <begin position="158"/>
        <end position="231"/>
    </location>
</feature>
<proteinExistence type="predicted"/>
<dbReference type="Pfam" id="PF04082">
    <property type="entry name" value="Fungal_trans"/>
    <property type="match status" value="1"/>
</dbReference>
<dbReference type="GO" id="GO:0003677">
    <property type="term" value="F:DNA binding"/>
    <property type="evidence" value="ECO:0007669"/>
    <property type="project" value="InterPro"/>
</dbReference>
<dbReference type="EMBL" id="JACAZI010000002">
    <property type="protein sequence ID" value="KAF7369194.1"/>
    <property type="molecule type" value="Genomic_DNA"/>
</dbReference>
<dbReference type="GO" id="GO:0008270">
    <property type="term" value="F:zinc ion binding"/>
    <property type="evidence" value="ECO:0007669"/>
    <property type="project" value="InterPro"/>
</dbReference>
<name>A0A8H6Z1G0_9AGAR</name>
<feature type="region of interest" description="Disordered" evidence="2">
    <location>
        <begin position="451"/>
        <end position="473"/>
    </location>
</feature>
<keyword evidence="1" id="KW-0539">Nucleus</keyword>
<dbReference type="OrthoDB" id="4456959at2759"/>
<gene>
    <name evidence="4" type="ORF">MVEN_00246800</name>
</gene>
<dbReference type="AlphaFoldDB" id="A0A8H6Z1G0"/>
<feature type="region of interest" description="Disordered" evidence="2">
    <location>
        <begin position="508"/>
        <end position="530"/>
    </location>
</feature>
<comment type="caution">
    <text evidence="4">The sequence shown here is derived from an EMBL/GenBank/DDBJ whole genome shotgun (WGS) entry which is preliminary data.</text>
</comment>
<dbReference type="GO" id="GO:0006351">
    <property type="term" value="P:DNA-templated transcription"/>
    <property type="evidence" value="ECO:0007669"/>
    <property type="project" value="InterPro"/>
</dbReference>
<dbReference type="InterPro" id="IPR050987">
    <property type="entry name" value="AtrR-like"/>
</dbReference>
<protein>
    <submittedName>
        <fullName evidence="4">Zn(2)-C6 fungal-type domain-containing protein</fullName>
    </submittedName>
</protein>
<evidence type="ECO:0000256" key="1">
    <source>
        <dbReference type="ARBA" id="ARBA00023242"/>
    </source>
</evidence>
<dbReference type="GO" id="GO:0003700">
    <property type="term" value="F:DNA-binding transcription factor activity"/>
    <property type="evidence" value="ECO:0007669"/>
    <property type="project" value="InterPro"/>
</dbReference>
<evidence type="ECO:0000256" key="2">
    <source>
        <dbReference type="SAM" id="MobiDB-lite"/>
    </source>
</evidence>
<sequence>MTVKEEYLGRPIVTQFRRPEFWHMRPWELPPHQETPQYIFPERDLITSLVSLYFDNVHPTSPLLHRPTFERSVTEGLHLKDYRFGATLLAVLAIGSRYSDDPRVFVPGSNSSLSCGWNFFNQVQVIRKSLFDEPSIYEVQLYCLISIYTLGTSSPQASWLYIGLGMRFIQERGEHRRKREGHKITPEDELWKRAFWCLLSLDRTVCAFLGRPSAVHVEDYDLELPLEVDDEYWEHPDPDQAFKQPEGKPSIITYFICHLRLCEIMGSTLRRMYASNKSRVLLGLVGPNWEQRAIAELDSAMNEFISSIPEHLRWDPNRTGVFFDQSAVLHTLYYYLQITIHRPYILKPTPMAYPSLTICTSAARSLIHVVDVWLDKMQRVALVSMHTSIFIAGVILLLNLFGVKRAGLTIDVAKELAHVSTAMRILKFQETRWQTAGRLWELLQELKSWEGPPPPKYKAKEPTGPSPTKETVIQETEEAGASVFTGAVPQETSSSGPAAFSTVADELSPHPIHASSSSSSPQPNMGLWNDVGVLAPTASSNNTNNSSSNNFTAQTQNIITAQQAGMSIEQLLAATADYDSSTGLTQTAEQWSGTTGLANMMVDDDLMSFWGAVPTTFGNLADWDAYIETMNGPGVGAGWSVTGYDSNPRLEASSGATRGRIELAEWPDQRPIAFPTNSSPKFSLPCLNISTKSSLIVQSRLFWHQAIAYSSSTYLLGVCKAWLRVSTPLLYNVIIFRTTSQTEALRTVLKSNKGFGLFIKKLRVDRGFGAAVQAVLKYAPNITDLFLILCIWDSDNVRGLCNGLSL</sequence>
<evidence type="ECO:0000313" key="4">
    <source>
        <dbReference type="EMBL" id="KAF7369194.1"/>
    </source>
</evidence>